<protein>
    <submittedName>
        <fullName evidence="3">Uncharacterized protein</fullName>
    </submittedName>
</protein>
<feature type="region of interest" description="Disordered" evidence="2">
    <location>
        <begin position="108"/>
        <end position="139"/>
    </location>
</feature>
<feature type="coiled-coil region" evidence="1">
    <location>
        <begin position="237"/>
        <end position="264"/>
    </location>
</feature>
<organism evidence="3 4">
    <name type="scientific">Brenneria goodwinii</name>
    <dbReference type="NCBI Taxonomy" id="1109412"/>
    <lineage>
        <taxon>Bacteria</taxon>
        <taxon>Pseudomonadati</taxon>
        <taxon>Pseudomonadota</taxon>
        <taxon>Gammaproteobacteria</taxon>
        <taxon>Enterobacterales</taxon>
        <taxon>Pectobacteriaceae</taxon>
        <taxon>Brenneria</taxon>
    </lineage>
</organism>
<dbReference type="AlphaFoldDB" id="A0A0G4JXL1"/>
<dbReference type="EMBL" id="CGIG01000001">
    <property type="protein sequence ID" value="CPR18211.1"/>
    <property type="molecule type" value="Genomic_DNA"/>
</dbReference>
<evidence type="ECO:0000256" key="1">
    <source>
        <dbReference type="SAM" id="Coils"/>
    </source>
</evidence>
<evidence type="ECO:0000313" key="4">
    <source>
        <dbReference type="Proteomes" id="UP000044377"/>
    </source>
</evidence>
<reference evidence="4" key="1">
    <citation type="submission" date="2015-01" db="EMBL/GenBank/DDBJ databases">
        <authorList>
            <person name="Paterson Steve"/>
        </authorList>
    </citation>
    <scope>NUCLEOTIDE SEQUENCE [LARGE SCALE GENOMIC DNA]</scope>
    <source>
        <strain evidence="4">OBR1</strain>
    </source>
</reference>
<accession>A0A0G4JXL1</accession>
<keyword evidence="1" id="KW-0175">Coiled coil</keyword>
<keyword evidence="4" id="KW-1185">Reference proteome</keyword>
<sequence>MESARDKRTREIVEAEDLWLLDSVDTEGYVCWGCGIEMYPSAWQKGSKKRPSFNRMPGKEHKIDCDADAESTIVKQGQKKSVRNALDCAPGLMPSGLKLIEQRPVVDPSATGCENNSSTIRSASSTSGESNSPVRQSRRPVNAIRQICRAFIRFPYDRGMSLNMPGIDANTYMTVFRKLKEPIQSYPDRRVFYSQLLWQKFEQDESRIIIPLSGEWAKDEFGKLKPSRSYKLHVEWANWSQAKRTALRNELDAAQEEAKDAGKKKLKDRAQVFFIGEQSADNHEIFFVTDYRLICVIIGYVFYPKY</sequence>
<name>A0A0G4JXL1_9GAMM</name>
<evidence type="ECO:0000313" key="3">
    <source>
        <dbReference type="EMBL" id="CPR18211.1"/>
    </source>
</evidence>
<dbReference type="OrthoDB" id="8774324at2"/>
<evidence type="ECO:0000256" key="2">
    <source>
        <dbReference type="SAM" id="MobiDB-lite"/>
    </source>
</evidence>
<proteinExistence type="predicted"/>
<gene>
    <name evidence="3" type="ORF">BN1221_03085</name>
</gene>
<feature type="compositionally biased region" description="Low complexity" evidence="2">
    <location>
        <begin position="117"/>
        <end position="130"/>
    </location>
</feature>
<dbReference type="Proteomes" id="UP000044377">
    <property type="component" value="Unassembled WGS sequence"/>
</dbReference>
<dbReference type="RefSeq" id="WP_048638030.1">
    <property type="nucleotide sequence ID" value="NZ_CGIG01000001.1"/>
</dbReference>